<proteinExistence type="predicted"/>
<name>A0AAF0V035_SOLVR</name>
<sequence>MARIPNSVANSLEINLSLLLDHQTLMKITCPSWLSKMRNVLVGMLDHVGNLVCRDVSAYARSRVFQKISTEFTYYDVVVVTTSAENINALNRVLVHLCTRGNPKDGATLTLRRLVDEEACDLSGENFARFMDHLYERITTLLDSNEVSENLGALRAIDELIDVIISENASKVAKFSNYTLIALKQSVILKS</sequence>
<evidence type="ECO:0000313" key="1">
    <source>
        <dbReference type="EMBL" id="WMV54644.1"/>
    </source>
</evidence>
<gene>
    <name evidence="1" type="ORF">MTR67_048029</name>
</gene>
<organism evidence="1 2">
    <name type="scientific">Solanum verrucosum</name>
    <dbReference type="NCBI Taxonomy" id="315347"/>
    <lineage>
        <taxon>Eukaryota</taxon>
        <taxon>Viridiplantae</taxon>
        <taxon>Streptophyta</taxon>
        <taxon>Embryophyta</taxon>
        <taxon>Tracheophyta</taxon>
        <taxon>Spermatophyta</taxon>
        <taxon>Magnoliopsida</taxon>
        <taxon>eudicotyledons</taxon>
        <taxon>Gunneridae</taxon>
        <taxon>Pentapetalae</taxon>
        <taxon>asterids</taxon>
        <taxon>lamiids</taxon>
        <taxon>Solanales</taxon>
        <taxon>Solanaceae</taxon>
        <taxon>Solanoideae</taxon>
        <taxon>Solaneae</taxon>
        <taxon>Solanum</taxon>
    </lineage>
</organism>
<reference evidence="1" key="1">
    <citation type="submission" date="2023-08" db="EMBL/GenBank/DDBJ databases">
        <title>A de novo genome assembly of Solanum verrucosum Schlechtendal, a Mexican diploid species geographically isolated from the other diploid A-genome species in potato relatives.</title>
        <authorList>
            <person name="Hosaka K."/>
        </authorList>
    </citation>
    <scope>NUCLEOTIDE SEQUENCE</scope>
    <source>
        <tissue evidence="1">Young leaves</tissue>
    </source>
</reference>
<dbReference type="AlphaFoldDB" id="A0AAF0V035"/>
<evidence type="ECO:0000313" key="2">
    <source>
        <dbReference type="Proteomes" id="UP001234989"/>
    </source>
</evidence>
<accession>A0AAF0V035</accession>
<dbReference type="Proteomes" id="UP001234989">
    <property type="component" value="Chromosome 11"/>
</dbReference>
<keyword evidence="2" id="KW-1185">Reference proteome</keyword>
<dbReference type="EMBL" id="CP133622">
    <property type="protein sequence ID" value="WMV54644.1"/>
    <property type="molecule type" value="Genomic_DNA"/>
</dbReference>
<protein>
    <submittedName>
        <fullName evidence="1">Uncharacterized protein</fullName>
    </submittedName>
</protein>